<dbReference type="EMBL" id="KE344869">
    <property type="protein sequence ID" value="EXB82452.1"/>
    <property type="molecule type" value="Genomic_DNA"/>
</dbReference>
<dbReference type="Gene3D" id="3.40.50.720">
    <property type="entry name" value="NAD(P)-binding Rossmann-like Domain"/>
    <property type="match status" value="1"/>
</dbReference>
<dbReference type="OrthoDB" id="5545019at2759"/>
<accession>W9RCB9</accession>
<dbReference type="PROSITE" id="PS00061">
    <property type="entry name" value="ADH_SHORT"/>
    <property type="match status" value="1"/>
</dbReference>
<reference evidence="7" key="1">
    <citation type="submission" date="2013-01" db="EMBL/GenBank/DDBJ databases">
        <title>Draft Genome Sequence of a Mulberry Tree, Morus notabilis C.K. Schneid.</title>
        <authorList>
            <person name="He N."/>
            <person name="Zhao S."/>
        </authorList>
    </citation>
    <scope>NUCLEOTIDE SEQUENCE</scope>
</reference>
<keyword evidence="5" id="KW-0812">Transmembrane</keyword>
<dbReference type="InterPro" id="IPR020904">
    <property type="entry name" value="Sc_DH/Rdtase_CS"/>
</dbReference>
<dbReference type="InterPro" id="IPR036291">
    <property type="entry name" value="NAD(P)-bd_dom_sf"/>
</dbReference>
<keyword evidence="2" id="KW-0521">NADP</keyword>
<dbReference type="AlphaFoldDB" id="W9RCB9"/>
<keyword evidence="5" id="KW-0472">Membrane</keyword>
<evidence type="ECO:0000256" key="5">
    <source>
        <dbReference type="SAM" id="Phobius"/>
    </source>
</evidence>
<name>W9RCB9_9ROSA</name>
<comment type="similarity">
    <text evidence="4">Belongs to the short-chain dehydrogenases/reductases (SDR) family.</text>
</comment>
<evidence type="ECO:0000256" key="1">
    <source>
        <dbReference type="ARBA" id="ARBA00004240"/>
    </source>
</evidence>
<dbReference type="eggNOG" id="ENOG502QSBK">
    <property type="taxonomic scope" value="Eukaryota"/>
</dbReference>
<dbReference type="FunFam" id="3.40.50.720:FF:000137">
    <property type="entry name" value="Hydroxysteroid (17-beta) dehydrogenase 3"/>
    <property type="match status" value="1"/>
</dbReference>
<evidence type="ECO:0000313" key="6">
    <source>
        <dbReference type="EMBL" id="EXB82452.1"/>
    </source>
</evidence>
<evidence type="ECO:0000256" key="2">
    <source>
        <dbReference type="ARBA" id="ARBA00022857"/>
    </source>
</evidence>
<gene>
    <name evidence="6" type="ORF">L484_027626</name>
</gene>
<keyword evidence="3" id="KW-0560">Oxidoreductase</keyword>
<dbReference type="CDD" id="cd05356">
    <property type="entry name" value="17beta-HSD1_like_SDR_c"/>
    <property type="match status" value="1"/>
</dbReference>
<dbReference type="GO" id="GO:0045703">
    <property type="term" value="F:ketoreductase activity"/>
    <property type="evidence" value="ECO:0007669"/>
    <property type="project" value="TreeGrafter"/>
</dbReference>
<dbReference type="InterPro" id="IPR051019">
    <property type="entry name" value="VLCFA-Steroid_DH"/>
</dbReference>
<dbReference type="Proteomes" id="UP000030645">
    <property type="component" value="Unassembled WGS sequence"/>
</dbReference>
<dbReference type="KEGG" id="mnt:21410238"/>
<proteinExistence type="inferred from homology"/>
<dbReference type="Pfam" id="PF00106">
    <property type="entry name" value="adh_short"/>
    <property type="match status" value="1"/>
</dbReference>
<evidence type="ECO:0000256" key="3">
    <source>
        <dbReference type="ARBA" id="ARBA00023002"/>
    </source>
</evidence>
<dbReference type="PRINTS" id="PR00080">
    <property type="entry name" value="SDRFAMILY"/>
</dbReference>
<dbReference type="PRINTS" id="PR00081">
    <property type="entry name" value="GDHRDH"/>
</dbReference>
<keyword evidence="7" id="KW-1185">Reference proteome</keyword>
<dbReference type="InterPro" id="IPR002347">
    <property type="entry name" value="SDR_fam"/>
</dbReference>
<dbReference type="GO" id="GO:0005783">
    <property type="term" value="C:endoplasmic reticulum"/>
    <property type="evidence" value="ECO:0007669"/>
    <property type="project" value="UniProtKB-SubCell"/>
</dbReference>
<dbReference type="PIRSF" id="PIRSF000126">
    <property type="entry name" value="11-beta-HSD1"/>
    <property type="match status" value="1"/>
</dbReference>
<evidence type="ECO:0000313" key="7">
    <source>
        <dbReference type="Proteomes" id="UP000030645"/>
    </source>
</evidence>
<comment type="subcellular location">
    <subcellularLocation>
        <location evidence="1">Endoplasmic reticulum</location>
    </subcellularLocation>
</comment>
<dbReference type="SUPFAM" id="SSF51735">
    <property type="entry name" value="NAD(P)-binding Rossmann-fold domains"/>
    <property type="match status" value="1"/>
</dbReference>
<protein>
    <submittedName>
        <fullName evidence="6">Inactive hydroxysteroid dehydrogenase-like protein 1</fullName>
    </submittedName>
</protein>
<evidence type="ECO:0000256" key="4">
    <source>
        <dbReference type="RuleBase" id="RU000363"/>
    </source>
</evidence>
<sequence>MEFESFGIIFAVSALGLISLLKLLISFVRWVWIMFLRPPKNLKEYGSWAMITGPTAGIGKAIAFELASKGLNLVLVGRNPSKLEATSAEIRRDQVVQVKTVVIDLAKSNAEEIARVIDDETRGLDVGVVINNAGLAYPYARFFDEVDSDLMESIMKVNMEAPTWITWSVLPRMLEKKKGAIVNIGSASSAVAPSYPLVTVYAASKAYLAMFSRSTSVEYKQSGIDIQCQIPLFVATKMTKLKAKSFFIPSPEAYSRASVRSIGYEIVCAPYWFHSVQWFISDLLPDALLNWCLFSYFLGMSKRAKLKESQKIKKFQQQ</sequence>
<dbReference type="STRING" id="981085.W9RCB9"/>
<feature type="transmembrane region" description="Helical" evidence="5">
    <location>
        <begin position="6"/>
        <end position="32"/>
    </location>
</feature>
<dbReference type="PANTHER" id="PTHR43899">
    <property type="entry name" value="RH59310P"/>
    <property type="match status" value="1"/>
</dbReference>
<organism evidence="6 7">
    <name type="scientific">Morus notabilis</name>
    <dbReference type="NCBI Taxonomy" id="981085"/>
    <lineage>
        <taxon>Eukaryota</taxon>
        <taxon>Viridiplantae</taxon>
        <taxon>Streptophyta</taxon>
        <taxon>Embryophyta</taxon>
        <taxon>Tracheophyta</taxon>
        <taxon>Spermatophyta</taxon>
        <taxon>Magnoliopsida</taxon>
        <taxon>eudicotyledons</taxon>
        <taxon>Gunneridae</taxon>
        <taxon>Pentapetalae</taxon>
        <taxon>rosids</taxon>
        <taxon>fabids</taxon>
        <taxon>Rosales</taxon>
        <taxon>Moraceae</taxon>
        <taxon>Moreae</taxon>
        <taxon>Morus</taxon>
    </lineage>
</organism>
<keyword evidence="5" id="KW-1133">Transmembrane helix</keyword>
<dbReference type="PANTHER" id="PTHR43899:SF25">
    <property type="entry name" value="ENOYL-(ACYL CARRIER) REDUCTASE"/>
    <property type="match status" value="1"/>
</dbReference>